<evidence type="ECO:0000313" key="2">
    <source>
        <dbReference type="EMBL" id="KAF2905547.1"/>
    </source>
</evidence>
<dbReference type="Proteomes" id="UP000801492">
    <property type="component" value="Unassembled WGS sequence"/>
</dbReference>
<dbReference type="EMBL" id="VTPC01000505">
    <property type="protein sequence ID" value="KAF2905547.1"/>
    <property type="molecule type" value="Genomic_DNA"/>
</dbReference>
<accession>A0A8K0GL17</accession>
<gene>
    <name evidence="2" type="ORF">ILUMI_00632</name>
</gene>
<feature type="region of interest" description="Disordered" evidence="1">
    <location>
        <begin position="45"/>
        <end position="86"/>
    </location>
</feature>
<evidence type="ECO:0000256" key="1">
    <source>
        <dbReference type="SAM" id="MobiDB-lite"/>
    </source>
</evidence>
<feature type="region of interest" description="Disordered" evidence="1">
    <location>
        <begin position="1"/>
        <end position="22"/>
    </location>
</feature>
<comment type="caution">
    <text evidence="2">The sequence shown here is derived from an EMBL/GenBank/DDBJ whole genome shotgun (WGS) entry which is preliminary data.</text>
</comment>
<evidence type="ECO:0000313" key="3">
    <source>
        <dbReference type="Proteomes" id="UP000801492"/>
    </source>
</evidence>
<feature type="region of interest" description="Disordered" evidence="1">
    <location>
        <begin position="264"/>
        <end position="302"/>
    </location>
</feature>
<feature type="compositionally biased region" description="Low complexity" evidence="1">
    <location>
        <begin position="285"/>
        <end position="296"/>
    </location>
</feature>
<feature type="compositionally biased region" description="Basic and acidic residues" evidence="1">
    <location>
        <begin position="71"/>
        <end position="86"/>
    </location>
</feature>
<evidence type="ECO:0008006" key="4">
    <source>
        <dbReference type="Google" id="ProtNLM"/>
    </source>
</evidence>
<reference evidence="2" key="1">
    <citation type="submission" date="2019-08" db="EMBL/GenBank/DDBJ databases">
        <title>The genome of the North American firefly Photinus pyralis.</title>
        <authorList>
            <consortium name="Photinus pyralis genome working group"/>
            <person name="Fallon T.R."/>
            <person name="Sander Lower S.E."/>
            <person name="Weng J.-K."/>
        </authorList>
    </citation>
    <scope>NUCLEOTIDE SEQUENCE</scope>
    <source>
        <strain evidence="2">TRF0915ILg1</strain>
        <tissue evidence="2">Whole body</tissue>
    </source>
</reference>
<dbReference type="AlphaFoldDB" id="A0A8K0GL17"/>
<feature type="compositionally biased region" description="Basic and acidic residues" evidence="1">
    <location>
        <begin position="147"/>
        <end position="156"/>
    </location>
</feature>
<protein>
    <recommendedName>
        <fullName evidence="4">Microtubule-associated protein Jupiter</fullName>
    </recommendedName>
</protein>
<proteinExistence type="predicted"/>
<keyword evidence="3" id="KW-1185">Reference proteome</keyword>
<feature type="compositionally biased region" description="Basic and acidic residues" evidence="1">
    <location>
        <begin position="1"/>
        <end position="12"/>
    </location>
</feature>
<dbReference type="OrthoDB" id="6367565at2759"/>
<feature type="region of interest" description="Disordered" evidence="1">
    <location>
        <begin position="98"/>
        <end position="190"/>
    </location>
</feature>
<organism evidence="2 3">
    <name type="scientific">Ignelater luminosus</name>
    <name type="common">Cucubano</name>
    <name type="synonym">Pyrophorus luminosus</name>
    <dbReference type="NCBI Taxonomy" id="2038154"/>
    <lineage>
        <taxon>Eukaryota</taxon>
        <taxon>Metazoa</taxon>
        <taxon>Ecdysozoa</taxon>
        <taxon>Arthropoda</taxon>
        <taxon>Hexapoda</taxon>
        <taxon>Insecta</taxon>
        <taxon>Pterygota</taxon>
        <taxon>Neoptera</taxon>
        <taxon>Endopterygota</taxon>
        <taxon>Coleoptera</taxon>
        <taxon>Polyphaga</taxon>
        <taxon>Elateriformia</taxon>
        <taxon>Elateroidea</taxon>
        <taxon>Elateridae</taxon>
        <taxon>Agrypninae</taxon>
        <taxon>Pyrophorini</taxon>
        <taxon>Ignelater</taxon>
    </lineage>
</organism>
<sequence length="302" mass="33052">MDEENAITKDETATELTKQSKTSIECLREARPYEDISIKTKIKTEATGEPAEIETGVQSNQNVSKVNENNEVAKKPSRELHGDSSKIETVFEKLDITTDKTDSTTDSTISGKDKEVPDVKETTSGLKAEIQSNEQSKVDVPPLNFDIRGRASEPKNDIISSNGMDVRRSTSSLYSVKGSPSGRINRRRDTSSNVFPVGCMGCKDNSSLDSPRRFLDANEASNDFIGHIDETPRKKQSAEKQDITRNPLTGEGIEIAPETRRQCIRRKDGNPLLGTGYETPANATPSGSSGRIPPGGYSKGLW</sequence>
<name>A0A8K0GL17_IGNLU</name>
<feature type="compositionally biased region" description="Polar residues" evidence="1">
    <location>
        <begin position="56"/>
        <end position="70"/>
    </location>
</feature>
<feature type="compositionally biased region" description="Polar residues" evidence="1">
    <location>
        <begin position="122"/>
        <end position="135"/>
    </location>
</feature>
<feature type="compositionally biased region" description="Polar residues" evidence="1">
    <location>
        <begin position="158"/>
        <end position="174"/>
    </location>
</feature>
<feature type="compositionally biased region" description="Basic and acidic residues" evidence="1">
    <location>
        <begin position="111"/>
        <end position="121"/>
    </location>
</feature>